<organism evidence="1 2">
    <name type="scientific">Streptomyces chartreusis NRRL 3882</name>
    <dbReference type="NCBI Taxonomy" id="1079985"/>
    <lineage>
        <taxon>Bacteria</taxon>
        <taxon>Bacillati</taxon>
        <taxon>Actinomycetota</taxon>
        <taxon>Actinomycetes</taxon>
        <taxon>Kitasatosporales</taxon>
        <taxon>Streptomycetaceae</taxon>
        <taxon>Streptomyces</taxon>
    </lineage>
</organism>
<keyword evidence="2" id="KW-1185">Reference proteome</keyword>
<accession>A0A2N9B293</accession>
<dbReference type="AlphaFoldDB" id="A0A2N9B293"/>
<name>A0A2N9B293_STRCX</name>
<evidence type="ECO:0000313" key="2">
    <source>
        <dbReference type="Proteomes" id="UP000235464"/>
    </source>
</evidence>
<sequence length="68" mass="7654">MWRVHLMRGCTRAKNPIHSALHRNLRRPHVSDRGGNAVQISLPFVTTDDEIRQLVAVIGTVLSVQEAK</sequence>
<dbReference type="Proteomes" id="UP000235464">
    <property type="component" value="Chromosome I"/>
</dbReference>
<evidence type="ECO:0000313" key="1">
    <source>
        <dbReference type="EMBL" id="SOR77463.1"/>
    </source>
</evidence>
<proteinExistence type="predicted"/>
<dbReference type="EMBL" id="LT963352">
    <property type="protein sequence ID" value="SOR77463.1"/>
    <property type="molecule type" value="Genomic_DNA"/>
</dbReference>
<gene>
    <name evidence="1" type="ORF">SCNRRL3882_0935</name>
</gene>
<reference evidence="2" key="1">
    <citation type="submission" date="2017-11" db="EMBL/GenBank/DDBJ databases">
        <authorList>
            <person name="Wibberg D."/>
        </authorList>
    </citation>
    <scope>NUCLEOTIDE SEQUENCE [LARGE SCALE GENOMIC DNA]</scope>
</reference>
<protein>
    <submittedName>
        <fullName evidence="1">Uncharacterized protein</fullName>
    </submittedName>
</protein>